<keyword evidence="6" id="KW-1185">Reference proteome</keyword>
<dbReference type="Proteomes" id="UP000619355">
    <property type="component" value="Unassembled WGS sequence"/>
</dbReference>
<dbReference type="GO" id="GO:0070402">
    <property type="term" value="F:NADPH binding"/>
    <property type="evidence" value="ECO:0007669"/>
    <property type="project" value="TreeGrafter"/>
</dbReference>
<organism evidence="5 6">
    <name type="scientific">Streptomyces capoamus</name>
    <dbReference type="NCBI Taxonomy" id="68183"/>
    <lineage>
        <taxon>Bacteria</taxon>
        <taxon>Bacillati</taxon>
        <taxon>Actinomycetota</taxon>
        <taxon>Actinomycetes</taxon>
        <taxon>Kitasatosporales</taxon>
        <taxon>Streptomycetaceae</taxon>
        <taxon>Streptomyces</taxon>
    </lineage>
</organism>
<dbReference type="PANTHER" id="PTHR48106:SF13">
    <property type="entry name" value="QUINONE OXIDOREDUCTASE-RELATED"/>
    <property type="match status" value="1"/>
</dbReference>
<evidence type="ECO:0000256" key="3">
    <source>
        <dbReference type="SAM" id="MobiDB-lite"/>
    </source>
</evidence>
<gene>
    <name evidence="5" type="ORF">GCM10018980_20960</name>
</gene>
<evidence type="ECO:0000256" key="1">
    <source>
        <dbReference type="ARBA" id="ARBA00022857"/>
    </source>
</evidence>
<dbReference type="Gene3D" id="3.90.180.10">
    <property type="entry name" value="Medium-chain alcohol dehydrogenases, catalytic domain"/>
    <property type="match status" value="2"/>
</dbReference>
<evidence type="ECO:0000259" key="4">
    <source>
        <dbReference type="SMART" id="SM00829"/>
    </source>
</evidence>
<accession>A0A919C481</accession>
<proteinExistence type="predicted"/>
<dbReference type="Pfam" id="PF08240">
    <property type="entry name" value="ADH_N"/>
    <property type="match status" value="1"/>
</dbReference>
<protein>
    <submittedName>
        <fullName evidence="5">Oxidoreductase</fullName>
    </submittedName>
</protein>
<dbReference type="SUPFAM" id="SSF51735">
    <property type="entry name" value="NAD(P)-binding Rossmann-fold domains"/>
    <property type="match status" value="1"/>
</dbReference>
<keyword evidence="1" id="KW-0521">NADP</keyword>
<dbReference type="Gene3D" id="3.40.50.720">
    <property type="entry name" value="NAD(P)-binding Rossmann-like Domain"/>
    <property type="match status" value="2"/>
</dbReference>
<dbReference type="InterPro" id="IPR036291">
    <property type="entry name" value="NAD(P)-bd_dom_sf"/>
</dbReference>
<reference evidence="6" key="1">
    <citation type="journal article" date="2019" name="Int. J. Syst. Evol. Microbiol.">
        <title>The Global Catalogue of Microorganisms (GCM) 10K type strain sequencing project: providing services to taxonomists for standard genome sequencing and annotation.</title>
        <authorList>
            <consortium name="The Broad Institute Genomics Platform"/>
            <consortium name="The Broad Institute Genome Sequencing Center for Infectious Disease"/>
            <person name="Wu L."/>
            <person name="Ma J."/>
        </authorList>
    </citation>
    <scope>NUCLEOTIDE SEQUENCE [LARGE SCALE GENOMIC DNA]</scope>
    <source>
        <strain evidence="6">JCM 4253</strain>
    </source>
</reference>
<dbReference type="Pfam" id="PF13602">
    <property type="entry name" value="ADH_zinc_N_2"/>
    <property type="match status" value="1"/>
</dbReference>
<dbReference type="InterPro" id="IPR013154">
    <property type="entry name" value="ADH-like_N"/>
</dbReference>
<evidence type="ECO:0000313" key="6">
    <source>
        <dbReference type="Proteomes" id="UP000619355"/>
    </source>
</evidence>
<dbReference type="GO" id="GO:0016651">
    <property type="term" value="F:oxidoreductase activity, acting on NAD(P)H"/>
    <property type="evidence" value="ECO:0007669"/>
    <property type="project" value="TreeGrafter"/>
</dbReference>
<keyword evidence="2" id="KW-0560">Oxidoreductase</keyword>
<evidence type="ECO:0000256" key="2">
    <source>
        <dbReference type="ARBA" id="ARBA00023002"/>
    </source>
</evidence>
<dbReference type="RefSeq" id="WP_189980451.1">
    <property type="nucleotide sequence ID" value="NZ_BNBF01000005.1"/>
</dbReference>
<dbReference type="SUPFAM" id="SSF50129">
    <property type="entry name" value="GroES-like"/>
    <property type="match status" value="1"/>
</dbReference>
<dbReference type="AlphaFoldDB" id="A0A919C481"/>
<sequence length="341" mass="34628">MRRVRYESAGGPLYVEDVPVPAPGPGEVLVRCDAVGITLPMVRKVTEAAEPVPLGGEVAGEVVAAGQGVTRFRVGDRVTGLCFGYGYAEFALLHEAMTSPVPDDADAVTAVALVRSGLVALGALDAARLAPGESVLVTAAASGVGHLAVQLARALGAGRVLGAVSGPAEAAGAPGLAETAGASGPTKAADPVGRTTATDPAGRTKADFVRSLGADGCVRYDDGTWGDPVDCVLDAVGGDLLTPAVAALAPHGRLVAYSSGGGTVRAYDLLVGAKSVIGFQMALIARGRPDVYERWRRELWRLFAEGAVKPVVHGEFALEDAAAAHAVITSRANLGKVVLRP</sequence>
<comment type="caution">
    <text evidence="5">The sequence shown here is derived from an EMBL/GenBank/DDBJ whole genome shotgun (WGS) entry which is preliminary data.</text>
</comment>
<evidence type="ECO:0000313" key="5">
    <source>
        <dbReference type="EMBL" id="GHG43784.1"/>
    </source>
</evidence>
<feature type="region of interest" description="Disordered" evidence="3">
    <location>
        <begin position="174"/>
        <end position="201"/>
    </location>
</feature>
<name>A0A919C481_9ACTN</name>
<dbReference type="SMART" id="SM00829">
    <property type="entry name" value="PKS_ER"/>
    <property type="match status" value="1"/>
</dbReference>
<dbReference type="InterPro" id="IPR020843">
    <property type="entry name" value="ER"/>
</dbReference>
<dbReference type="PANTHER" id="PTHR48106">
    <property type="entry name" value="QUINONE OXIDOREDUCTASE PIG3-RELATED"/>
    <property type="match status" value="1"/>
</dbReference>
<feature type="domain" description="Enoyl reductase (ER)" evidence="4">
    <location>
        <begin position="10"/>
        <end position="339"/>
    </location>
</feature>
<dbReference type="EMBL" id="BNBF01000005">
    <property type="protein sequence ID" value="GHG43784.1"/>
    <property type="molecule type" value="Genomic_DNA"/>
</dbReference>
<dbReference type="InterPro" id="IPR011032">
    <property type="entry name" value="GroES-like_sf"/>
</dbReference>